<gene>
    <name evidence="1" type="ORF">SAMEA3545359_00963</name>
</gene>
<dbReference type="EMBL" id="FMHG01000001">
    <property type="protein sequence ID" value="SCJ59386.1"/>
    <property type="molecule type" value="Genomic_DNA"/>
</dbReference>
<organism evidence="1">
    <name type="scientific">uncultured Anaerotruncus sp</name>
    <dbReference type="NCBI Taxonomy" id="905011"/>
    <lineage>
        <taxon>Bacteria</taxon>
        <taxon>Bacillati</taxon>
        <taxon>Bacillota</taxon>
        <taxon>Clostridia</taxon>
        <taxon>Eubacteriales</taxon>
        <taxon>Oscillospiraceae</taxon>
        <taxon>Anaerotruncus</taxon>
        <taxon>environmental samples</taxon>
    </lineage>
</organism>
<reference evidence="1" key="1">
    <citation type="submission" date="2015-09" db="EMBL/GenBank/DDBJ databases">
        <authorList>
            <consortium name="Pathogen Informatics"/>
        </authorList>
    </citation>
    <scope>NUCLEOTIDE SEQUENCE</scope>
    <source>
        <strain evidence="1">2789STDY5834896</strain>
    </source>
</reference>
<proteinExistence type="predicted"/>
<name>A0A1C6HP21_9FIRM</name>
<evidence type="ECO:0000313" key="1">
    <source>
        <dbReference type="EMBL" id="SCJ59386.1"/>
    </source>
</evidence>
<protein>
    <submittedName>
        <fullName evidence="1">Uncharacterized protein</fullName>
    </submittedName>
</protein>
<sequence length="255" mass="27891">MAVKLARMAAMAATMATRPMIQLEVLRLLGMGGMKRRLIFFFLSALSPLRSSVPDLTSLLASFFSRKEAMGIPMNIWKATTSMAKPPSSGLPAATADSLVMTPAITPPAMGEAALRAYSRPKSMVESVKLMAAKPTRPIRAIRTVFHSFNRSSRLMMVPTCTSKIAIPKALIIAGRVVSVREEAGMILVQKPTRYTAAPMMMDETRPFVFSATRSPNAKTITNTANENSGVHKLCIRILLLFLRMTGFARHFSIV</sequence>
<dbReference type="AlphaFoldDB" id="A0A1C6HP21"/>
<accession>A0A1C6HP21</accession>